<dbReference type="InterPro" id="IPR001478">
    <property type="entry name" value="PDZ"/>
</dbReference>
<keyword evidence="2" id="KW-0175">Coiled coil</keyword>
<dbReference type="Gene3D" id="1.25.40.280">
    <property type="entry name" value="alix/aip1 like domains"/>
    <property type="match status" value="1"/>
</dbReference>
<feature type="compositionally biased region" description="Pro residues" evidence="3">
    <location>
        <begin position="65"/>
        <end position="97"/>
    </location>
</feature>
<feature type="compositionally biased region" description="Low complexity" evidence="3">
    <location>
        <begin position="18"/>
        <end position="32"/>
    </location>
</feature>
<dbReference type="SMART" id="SM00742">
    <property type="entry name" value="Hr1"/>
    <property type="match status" value="1"/>
</dbReference>
<evidence type="ECO:0000313" key="7">
    <source>
        <dbReference type="EMBL" id="PAA87724.1"/>
    </source>
</evidence>
<evidence type="ECO:0000256" key="2">
    <source>
        <dbReference type="PROSITE-ProRule" id="PRU01207"/>
    </source>
</evidence>
<dbReference type="GO" id="GO:0051497">
    <property type="term" value="P:negative regulation of stress fiber assembly"/>
    <property type="evidence" value="ECO:0007669"/>
    <property type="project" value="TreeGrafter"/>
</dbReference>
<keyword evidence="8" id="KW-1185">Reference proteome</keyword>
<feature type="region of interest" description="Disordered" evidence="3">
    <location>
        <begin position="804"/>
        <end position="828"/>
    </location>
</feature>
<feature type="region of interest" description="Disordered" evidence="3">
    <location>
        <begin position="747"/>
        <end position="775"/>
    </location>
</feature>
<dbReference type="PROSITE" id="PS50106">
    <property type="entry name" value="PDZ"/>
    <property type="match status" value="1"/>
</dbReference>
<evidence type="ECO:0000259" key="4">
    <source>
        <dbReference type="PROSITE" id="PS50106"/>
    </source>
</evidence>
<dbReference type="InterPro" id="IPR047138">
    <property type="entry name" value="RHPN1_2"/>
</dbReference>
<evidence type="ECO:0000313" key="8">
    <source>
        <dbReference type="Proteomes" id="UP000215902"/>
    </source>
</evidence>
<evidence type="ECO:0008006" key="9">
    <source>
        <dbReference type="Google" id="ProtNLM"/>
    </source>
</evidence>
<dbReference type="Pfam" id="PF03097">
    <property type="entry name" value="BRO1"/>
    <property type="match status" value="1"/>
</dbReference>
<feature type="domain" description="REM-1" evidence="6">
    <location>
        <begin position="162"/>
        <end position="240"/>
    </location>
</feature>
<dbReference type="InterPro" id="IPR036274">
    <property type="entry name" value="HR1_rpt_sf"/>
</dbReference>
<evidence type="ECO:0000256" key="1">
    <source>
        <dbReference type="ARBA" id="ARBA00010369"/>
    </source>
</evidence>
<dbReference type="AlphaFoldDB" id="A0A267GQN7"/>
<comment type="caution">
    <text evidence="7">The sequence shown here is derived from an EMBL/GenBank/DDBJ whole genome shotgun (WGS) entry which is preliminary data.</text>
</comment>
<dbReference type="GO" id="GO:0007165">
    <property type="term" value="P:signal transduction"/>
    <property type="evidence" value="ECO:0007669"/>
    <property type="project" value="InterPro"/>
</dbReference>
<feature type="region of interest" description="Disordered" evidence="3">
    <location>
        <begin position="140"/>
        <end position="175"/>
    </location>
</feature>
<dbReference type="PANTHER" id="PTHR23031">
    <property type="entry name" value="RHOPHILIN"/>
    <property type="match status" value="1"/>
</dbReference>
<dbReference type="SUPFAM" id="SSF46585">
    <property type="entry name" value="HR1 repeat"/>
    <property type="match status" value="1"/>
</dbReference>
<dbReference type="Pfam" id="PF00595">
    <property type="entry name" value="PDZ"/>
    <property type="match status" value="1"/>
</dbReference>
<dbReference type="PANTHER" id="PTHR23031:SF15">
    <property type="entry name" value="LD12055P"/>
    <property type="match status" value="1"/>
</dbReference>
<dbReference type="SMART" id="SM01041">
    <property type="entry name" value="BRO1"/>
    <property type="match status" value="1"/>
</dbReference>
<feature type="non-terminal residue" evidence="7">
    <location>
        <position position="1"/>
    </location>
</feature>
<evidence type="ECO:0000259" key="6">
    <source>
        <dbReference type="PROSITE" id="PS51860"/>
    </source>
</evidence>
<dbReference type="STRING" id="282301.A0A267GQN7"/>
<dbReference type="InterPro" id="IPR004328">
    <property type="entry name" value="BRO1_dom"/>
</dbReference>
<comment type="similarity">
    <text evidence="1">Belongs to the RHPN family.</text>
</comment>
<dbReference type="Pfam" id="PF02185">
    <property type="entry name" value="HR1"/>
    <property type="match status" value="1"/>
</dbReference>
<dbReference type="PROSITE" id="PS51180">
    <property type="entry name" value="BRO1"/>
    <property type="match status" value="1"/>
</dbReference>
<reference evidence="7 8" key="1">
    <citation type="submission" date="2017-06" db="EMBL/GenBank/DDBJ databases">
        <title>A platform for efficient transgenesis in Macrostomum lignano, a flatworm model organism for stem cell research.</title>
        <authorList>
            <person name="Berezikov E."/>
        </authorList>
    </citation>
    <scope>NUCLEOTIDE SEQUENCE [LARGE SCALE GENOMIC DNA]</scope>
    <source>
        <strain evidence="7">DV1</strain>
        <tissue evidence="7">Whole organism</tissue>
    </source>
</reference>
<dbReference type="SMART" id="SM00228">
    <property type="entry name" value="PDZ"/>
    <property type="match status" value="1"/>
</dbReference>
<organism evidence="7 8">
    <name type="scientific">Macrostomum lignano</name>
    <dbReference type="NCBI Taxonomy" id="282301"/>
    <lineage>
        <taxon>Eukaryota</taxon>
        <taxon>Metazoa</taxon>
        <taxon>Spiralia</taxon>
        <taxon>Lophotrochozoa</taxon>
        <taxon>Platyhelminthes</taxon>
        <taxon>Rhabditophora</taxon>
        <taxon>Macrostomorpha</taxon>
        <taxon>Macrostomida</taxon>
        <taxon>Macrostomidae</taxon>
        <taxon>Macrostomum</taxon>
    </lineage>
</organism>
<dbReference type="EMBL" id="NIVC01000218">
    <property type="protein sequence ID" value="PAA87724.1"/>
    <property type="molecule type" value="Genomic_DNA"/>
</dbReference>
<proteinExistence type="inferred from homology"/>
<dbReference type="InterPro" id="IPR038499">
    <property type="entry name" value="BRO1_sf"/>
</dbReference>
<feature type="domain" description="BRO1" evidence="5">
    <location>
        <begin position="249"/>
        <end position="664"/>
    </location>
</feature>
<evidence type="ECO:0000259" key="5">
    <source>
        <dbReference type="PROSITE" id="PS51180"/>
    </source>
</evidence>
<dbReference type="PROSITE" id="PS51860">
    <property type="entry name" value="REM_1"/>
    <property type="match status" value="1"/>
</dbReference>
<feature type="domain" description="PDZ" evidence="4">
    <location>
        <begin position="663"/>
        <end position="746"/>
    </location>
</feature>
<evidence type="ECO:0000256" key="3">
    <source>
        <dbReference type="SAM" id="MobiDB-lite"/>
    </source>
</evidence>
<dbReference type="Gene3D" id="1.10.287.160">
    <property type="entry name" value="HR1 repeat"/>
    <property type="match status" value="1"/>
</dbReference>
<dbReference type="SUPFAM" id="SSF50156">
    <property type="entry name" value="PDZ domain-like"/>
    <property type="match status" value="1"/>
</dbReference>
<accession>A0A267GQN7</accession>
<gene>
    <name evidence="7" type="ORF">BOX15_Mlig016776g2</name>
</gene>
<dbReference type="OrthoDB" id="64867at2759"/>
<dbReference type="Proteomes" id="UP000215902">
    <property type="component" value="Unassembled WGS sequence"/>
</dbReference>
<sequence>AVGYRKSATAEELPRNGQQQRQQQQQQQQQQQNGTSSGGAAVSNGLGLHRQQQPGQSAGRAPRSNKPPAPRPPPRQSAPTSPQQPQPQPPPTPPRPSATPTHVATSNGAASLQLSQQKKQQLEEQKLLLQQQYLEHLRKRQEQQQQQQQQQEERQSELPGQPQRGQAVRQTGRSRLQVKRCEVNEKIHRELQLTKGAENMLRVTRDKQAKAQISVELKYAYSNLDLLQRELADINEALEVYQDTSACLPMIPLGLKETRPLDYEPALADFIEEHYSARRDDYRHCFVELNRLREAARRPLRSEQGVADIFVYLNHLWYLDRRFFAPWRSHSLFFHWFDSFTGVAFTQRSLAFEKACMAYNLAAVCSQLALSSARQQPEAALKWLLRSWGAILFVAENYTNAPSMDMKSAVLEMTANLLRAQAYECQYQLDYQQQQPSQQPQSKPNSIQGLAEFYLVRAQAAEFISDVFNNVDTRLSGDILRYSDFIPDTWLTLVQLKTNYFKGLARLALANFMVDALALSGTAVPVAEVVTRLTEVLLARNSRKPTTSGELRAFARLYAAEAMSCFEEAIRLMSLNKKLSDLAVCSNTLNRLHSKARTLHMDIELEPSAQLVSFYSSGIRARIGRALSPDEPNFHRHPVQDLFTALGPIGFFNSRNAWSQPREIRLHRGEGDGGGSGSFGFSLAGEAPVTVASVDDSGQAKANGLEPRDVVIGVGDQDVKWASHEHLSRLIRESRSALRLWVVSPLETPRPPQQQQDESANAGGGSVTGSVRSVTGGGLHQMQAAGKSGQQSWRKRLSGSWLFRRRKARSESAGRRGGGNKESAKSTL</sequence>
<feature type="region of interest" description="Disordered" evidence="3">
    <location>
        <begin position="1"/>
        <end position="118"/>
    </location>
</feature>
<dbReference type="Gene3D" id="2.30.42.10">
    <property type="match status" value="1"/>
</dbReference>
<dbReference type="InterPro" id="IPR011072">
    <property type="entry name" value="HR1_rho-bd"/>
</dbReference>
<protein>
    <recommendedName>
        <fullName evidence="9">PDZ domain-containing protein</fullName>
    </recommendedName>
</protein>
<name>A0A267GQN7_9PLAT</name>
<dbReference type="InterPro" id="IPR036034">
    <property type="entry name" value="PDZ_sf"/>
</dbReference>